<organism evidence="2 3">
    <name type="scientific">Nocardioides humilatus</name>
    <dbReference type="NCBI Taxonomy" id="2607660"/>
    <lineage>
        <taxon>Bacteria</taxon>
        <taxon>Bacillati</taxon>
        <taxon>Actinomycetota</taxon>
        <taxon>Actinomycetes</taxon>
        <taxon>Propionibacteriales</taxon>
        <taxon>Nocardioidaceae</taxon>
        <taxon>Nocardioides</taxon>
    </lineage>
</organism>
<dbReference type="PANTHER" id="PTHR43861:SF1">
    <property type="entry name" value="TRANS-ACONITATE 2-METHYLTRANSFERASE"/>
    <property type="match status" value="1"/>
</dbReference>
<dbReference type="GO" id="GO:0008757">
    <property type="term" value="F:S-adenosylmethionine-dependent methyltransferase activity"/>
    <property type="evidence" value="ECO:0007669"/>
    <property type="project" value="InterPro"/>
</dbReference>
<reference evidence="2 3" key="2">
    <citation type="submission" date="2019-09" db="EMBL/GenBank/DDBJ databases">
        <authorList>
            <person name="Jin C."/>
        </authorList>
    </citation>
    <scope>NUCLEOTIDE SEQUENCE [LARGE SCALE GENOMIC DNA]</scope>
    <source>
        <strain evidence="2 3">BN130099</strain>
    </source>
</reference>
<name>A0A5B1LCT5_9ACTN</name>
<keyword evidence="2" id="KW-0808">Transferase</keyword>
<comment type="caution">
    <text evidence="2">The sequence shown here is derived from an EMBL/GenBank/DDBJ whole genome shotgun (WGS) entry which is preliminary data.</text>
</comment>
<gene>
    <name evidence="2" type="ORF">F0U44_08030</name>
</gene>
<dbReference type="Pfam" id="PF08241">
    <property type="entry name" value="Methyltransf_11"/>
    <property type="match status" value="1"/>
</dbReference>
<accession>A0A5B1LCT5</accession>
<dbReference type="InterPro" id="IPR029063">
    <property type="entry name" value="SAM-dependent_MTases_sf"/>
</dbReference>
<sequence length="196" mass="21490">MTREMWDREAAVFDDEPDHGLADRATRAAWRELLIGVLPPAPARVADLGCGTGTLSRLLVDAGYDVDGLDFSPEMVRRARAKVPEARFVEGDAADPHLEGSPYDVVLSRHVLWAMSDPEAAFGRWVDLVRPGGTVVLVEGHWSTGAGLTASETEDVVRTRLTEVEVRPLADDIYWGRPITDERYLVVGRVVGRVSG</sequence>
<evidence type="ECO:0000313" key="3">
    <source>
        <dbReference type="Proteomes" id="UP000325003"/>
    </source>
</evidence>
<feature type="domain" description="Methyltransferase type 11" evidence="1">
    <location>
        <begin position="47"/>
        <end position="137"/>
    </location>
</feature>
<dbReference type="PANTHER" id="PTHR43861">
    <property type="entry name" value="TRANS-ACONITATE 2-METHYLTRANSFERASE-RELATED"/>
    <property type="match status" value="1"/>
</dbReference>
<keyword evidence="2" id="KW-0489">Methyltransferase</keyword>
<dbReference type="SUPFAM" id="SSF53335">
    <property type="entry name" value="S-adenosyl-L-methionine-dependent methyltransferases"/>
    <property type="match status" value="1"/>
</dbReference>
<dbReference type="RefSeq" id="WP_149727797.1">
    <property type="nucleotide sequence ID" value="NZ_VUJV01000003.1"/>
</dbReference>
<dbReference type="Gene3D" id="3.40.50.150">
    <property type="entry name" value="Vaccinia Virus protein VP39"/>
    <property type="match status" value="1"/>
</dbReference>
<proteinExistence type="predicted"/>
<evidence type="ECO:0000313" key="2">
    <source>
        <dbReference type="EMBL" id="KAA1418455.1"/>
    </source>
</evidence>
<reference evidence="2 3" key="1">
    <citation type="submission" date="2019-09" db="EMBL/GenBank/DDBJ databases">
        <title>Nocardioides panacisoli sp. nov., isolated from the soil of a ginseng field.</title>
        <authorList>
            <person name="Cho C."/>
        </authorList>
    </citation>
    <scope>NUCLEOTIDE SEQUENCE [LARGE SCALE GENOMIC DNA]</scope>
    <source>
        <strain evidence="2 3">BN130099</strain>
    </source>
</reference>
<dbReference type="GO" id="GO:0032259">
    <property type="term" value="P:methylation"/>
    <property type="evidence" value="ECO:0007669"/>
    <property type="project" value="UniProtKB-KW"/>
</dbReference>
<protein>
    <submittedName>
        <fullName evidence="2">Class I SAM-dependent methyltransferase</fullName>
    </submittedName>
</protein>
<dbReference type="CDD" id="cd02440">
    <property type="entry name" value="AdoMet_MTases"/>
    <property type="match status" value="1"/>
</dbReference>
<keyword evidence="3" id="KW-1185">Reference proteome</keyword>
<dbReference type="Proteomes" id="UP000325003">
    <property type="component" value="Unassembled WGS sequence"/>
</dbReference>
<dbReference type="InterPro" id="IPR013216">
    <property type="entry name" value="Methyltransf_11"/>
</dbReference>
<evidence type="ECO:0000259" key="1">
    <source>
        <dbReference type="Pfam" id="PF08241"/>
    </source>
</evidence>
<dbReference type="AlphaFoldDB" id="A0A5B1LCT5"/>
<dbReference type="EMBL" id="VUJV01000003">
    <property type="protein sequence ID" value="KAA1418455.1"/>
    <property type="molecule type" value="Genomic_DNA"/>
</dbReference>